<dbReference type="OrthoDB" id="1453174at2"/>
<proteinExistence type="predicted"/>
<comment type="caution">
    <text evidence="3">The sequence shown here is derived from an EMBL/GenBank/DDBJ whole genome shotgun (WGS) entry which is preliminary data.</text>
</comment>
<dbReference type="EMBL" id="VSDQ01000332">
    <property type="protein sequence ID" value="TYA86813.1"/>
    <property type="molecule type" value="Genomic_DNA"/>
</dbReference>
<feature type="coiled-coil region" evidence="1">
    <location>
        <begin position="92"/>
        <end position="165"/>
    </location>
</feature>
<feature type="signal peptide" evidence="2">
    <location>
        <begin position="1"/>
        <end position="20"/>
    </location>
</feature>
<evidence type="ECO:0000313" key="4">
    <source>
        <dbReference type="Proteomes" id="UP000323930"/>
    </source>
</evidence>
<organism evidence="3 4">
    <name type="scientific">Seonamhaeicola marinus</name>
    <dbReference type="NCBI Taxonomy" id="1912246"/>
    <lineage>
        <taxon>Bacteria</taxon>
        <taxon>Pseudomonadati</taxon>
        <taxon>Bacteroidota</taxon>
        <taxon>Flavobacteriia</taxon>
        <taxon>Flavobacteriales</taxon>
        <taxon>Flavobacteriaceae</taxon>
    </lineage>
</organism>
<gene>
    <name evidence="3" type="ORF">FUA24_04615</name>
</gene>
<sequence length="187" mass="22469">MVRNIYILVLTLLLCSNLFGQDVSIPTRFSQEGTLFRNIDKSVNELTRPITDFKENQKCTVIAYLGNDNYKIQYKDWTGLVTIEDLVLNDEIEDLYFEFQDQERERRRKEEEERKKRIYQIVNKDKIEKEKRLKDSIAKVEEAERKRIAFEKEEARKRAEALKEQRRLDSIANVEEAERQRIAFEKE</sequence>
<protein>
    <submittedName>
        <fullName evidence="3">Uncharacterized protein</fullName>
    </submittedName>
</protein>
<reference evidence="3 4" key="1">
    <citation type="submission" date="2019-08" db="EMBL/GenBank/DDBJ databases">
        <title>Seonamhaeicola sediminis sp. nov., isolated from marine sediment.</title>
        <authorList>
            <person name="Cao W.R."/>
        </authorList>
    </citation>
    <scope>NUCLEOTIDE SEQUENCE [LARGE SCALE GENOMIC DNA]</scope>
    <source>
        <strain evidence="3 4">B011</strain>
    </source>
</reference>
<evidence type="ECO:0000256" key="2">
    <source>
        <dbReference type="SAM" id="SignalP"/>
    </source>
</evidence>
<evidence type="ECO:0000313" key="3">
    <source>
        <dbReference type="EMBL" id="TYA86813.1"/>
    </source>
</evidence>
<evidence type="ECO:0000256" key="1">
    <source>
        <dbReference type="SAM" id="Coils"/>
    </source>
</evidence>
<dbReference type="Proteomes" id="UP000323930">
    <property type="component" value="Unassembled WGS sequence"/>
</dbReference>
<name>A0A5D0ISG7_9FLAO</name>
<keyword evidence="1" id="KW-0175">Coiled coil</keyword>
<dbReference type="AlphaFoldDB" id="A0A5D0ISG7"/>
<accession>A0A5D0ISG7</accession>
<keyword evidence="2" id="KW-0732">Signal</keyword>
<dbReference type="RefSeq" id="WP_148540237.1">
    <property type="nucleotide sequence ID" value="NZ_VSDQ01000332.1"/>
</dbReference>
<keyword evidence="4" id="KW-1185">Reference proteome</keyword>
<feature type="chain" id="PRO_5023033877" evidence="2">
    <location>
        <begin position="21"/>
        <end position="187"/>
    </location>
</feature>